<protein>
    <recommendedName>
        <fullName evidence="11">AEC family transporter</fullName>
    </recommendedName>
</protein>
<dbReference type="Proteomes" id="UP000532440">
    <property type="component" value="Unassembled WGS sequence"/>
</dbReference>
<evidence type="ECO:0008006" key="11">
    <source>
        <dbReference type="Google" id="ProtNLM"/>
    </source>
</evidence>
<evidence type="ECO:0000256" key="5">
    <source>
        <dbReference type="ARBA" id="ARBA00022692"/>
    </source>
</evidence>
<keyword evidence="10" id="KW-1185">Reference proteome</keyword>
<evidence type="ECO:0000256" key="2">
    <source>
        <dbReference type="ARBA" id="ARBA00010145"/>
    </source>
</evidence>
<comment type="subcellular location">
    <subcellularLocation>
        <location evidence="1">Cell membrane</location>
        <topology evidence="1">Multi-pass membrane protein</topology>
    </subcellularLocation>
</comment>
<dbReference type="EMBL" id="JACHGB010000003">
    <property type="protein sequence ID" value="MBB5271425.1"/>
    <property type="molecule type" value="Genomic_DNA"/>
</dbReference>
<feature type="transmembrane region" description="Helical" evidence="8">
    <location>
        <begin position="227"/>
        <end position="249"/>
    </location>
</feature>
<dbReference type="Gene3D" id="1.20.1530.20">
    <property type="match status" value="1"/>
</dbReference>
<dbReference type="Pfam" id="PF03547">
    <property type="entry name" value="Mem_trans"/>
    <property type="match status" value="1"/>
</dbReference>
<keyword evidence="6 8" id="KW-1133">Transmembrane helix</keyword>
<evidence type="ECO:0000256" key="4">
    <source>
        <dbReference type="ARBA" id="ARBA00022475"/>
    </source>
</evidence>
<gene>
    <name evidence="9" type="ORF">HNQ70_001435</name>
</gene>
<evidence type="ECO:0000256" key="6">
    <source>
        <dbReference type="ARBA" id="ARBA00022989"/>
    </source>
</evidence>
<sequence length="308" mass="31952">MNIPALLFPDLALILIGWLLYRHAGLGAQFWAGAERLVYYVLFPALLFGAIVRNPLSAGESLPMIAAALGAFGVGVLLGFAARPALRPVETLFASGVQCAFRFNTYITLALALRIGGSEGLSLCALIVGFVVPLANLAAVYALARHSGAGVLAELARNPLVLATLAGVATKAAGLQMPEPMDATLQRLGQAALTLGLLCVGAGLRLERPAADAPGADPARRRSALQLTAWFTATKLVAMPLTALLIARALQLPPLHATIAVMFAAMPTAPASYVLATRMGGDGPFVAWLITVSLLASLAGIPFWIALA</sequence>
<organism evidence="9 10">
    <name type="scientific">Quisquiliibacterium transsilvanicum</name>
    <dbReference type="NCBI Taxonomy" id="1549638"/>
    <lineage>
        <taxon>Bacteria</taxon>
        <taxon>Pseudomonadati</taxon>
        <taxon>Pseudomonadota</taxon>
        <taxon>Betaproteobacteria</taxon>
        <taxon>Burkholderiales</taxon>
        <taxon>Burkholderiaceae</taxon>
        <taxon>Quisquiliibacterium</taxon>
    </lineage>
</organism>
<dbReference type="RefSeq" id="WP_183965791.1">
    <property type="nucleotide sequence ID" value="NZ_BAABEW010000001.1"/>
</dbReference>
<evidence type="ECO:0000256" key="7">
    <source>
        <dbReference type="ARBA" id="ARBA00023136"/>
    </source>
</evidence>
<feature type="transmembrane region" description="Helical" evidence="8">
    <location>
        <begin position="62"/>
        <end position="80"/>
    </location>
</feature>
<dbReference type="PANTHER" id="PTHR36838:SF4">
    <property type="entry name" value="AUXIN EFFLUX CARRIER FAMILY PROTEIN"/>
    <property type="match status" value="1"/>
</dbReference>
<evidence type="ECO:0000256" key="3">
    <source>
        <dbReference type="ARBA" id="ARBA00022448"/>
    </source>
</evidence>
<feature type="transmembrane region" description="Helical" evidence="8">
    <location>
        <begin position="285"/>
        <end position="307"/>
    </location>
</feature>
<accession>A0A7W8HHN1</accession>
<evidence type="ECO:0000313" key="9">
    <source>
        <dbReference type="EMBL" id="MBB5271425.1"/>
    </source>
</evidence>
<feature type="transmembrane region" description="Helical" evidence="8">
    <location>
        <begin position="120"/>
        <end position="143"/>
    </location>
</feature>
<feature type="transmembrane region" description="Helical" evidence="8">
    <location>
        <begin position="92"/>
        <end position="114"/>
    </location>
</feature>
<evidence type="ECO:0000256" key="8">
    <source>
        <dbReference type="SAM" id="Phobius"/>
    </source>
</evidence>
<name>A0A7W8HHN1_9BURK</name>
<comment type="similarity">
    <text evidence="2">Belongs to the auxin efflux carrier (TC 2.A.69) family.</text>
</comment>
<comment type="caution">
    <text evidence="9">The sequence shown here is derived from an EMBL/GenBank/DDBJ whole genome shotgun (WGS) entry which is preliminary data.</text>
</comment>
<keyword evidence="7 8" id="KW-0472">Membrane</keyword>
<dbReference type="InterPro" id="IPR004776">
    <property type="entry name" value="Mem_transp_PIN-like"/>
</dbReference>
<reference evidence="9 10" key="1">
    <citation type="submission" date="2020-08" db="EMBL/GenBank/DDBJ databases">
        <title>Genomic Encyclopedia of Type Strains, Phase IV (KMG-IV): sequencing the most valuable type-strain genomes for metagenomic binning, comparative biology and taxonomic classification.</title>
        <authorList>
            <person name="Goeker M."/>
        </authorList>
    </citation>
    <scope>NUCLEOTIDE SEQUENCE [LARGE SCALE GENOMIC DNA]</scope>
    <source>
        <strain evidence="9 10">DSM 29781</strain>
    </source>
</reference>
<dbReference type="AlphaFoldDB" id="A0A7W8HHN1"/>
<dbReference type="GO" id="GO:0005886">
    <property type="term" value="C:plasma membrane"/>
    <property type="evidence" value="ECO:0007669"/>
    <property type="project" value="UniProtKB-SubCell"/>
</dbReference>
<feature type="transmembrane region" description="Helical" evidence="8">
    <location>
        <begin position="6"/>
        <end position="25"/>
    </location>
</feature>
<proteinExistence type="inferred from homology"/>
<dbReference type="GO" id="GO:0055085">
    <property type="term" value="P:transmembrane transport"/>
    <property type="evidence" value="ECO:0007669"/>
    <property type="project" value="InterPro"/>
</dbReference>
<feature type="transmembrane region" description="Helical" evidence="8">
    <location>
        <begin position="37"/>
        <end position="56"/>
    </location>
</feature>
<keyword evidence="5 8" id="KW-0812">Transmembrane</keyword>
<keyword evidence="4" id="KW-1003">Cell membrane</keyword>
<dbReference type="PANTHER" id="PTHR36838">
    <property type="entry name" value="AUXIN EFFLUX CARRIER FAMILY PROTEIN"/>
    <property type="match status" value="1"/>
</dbReference>
<dbReference type="InterPro" id="IPR038770">
    <property type="entry name" value="Na+/solute_symporter_sf"/>
</dbReference>
<keyword evidence="3" id="KW-0813">Transport</keyword>
<evidence type="ECO:0000256" key="1">
    <source>
        <dbReference type="ARBA" id="ARBA00004651"/>
    </source>
</evidence>
<evidence type="ECO:0000313" key="10">
    <source>
        <dbReference type="Proteomes" id="UP000532440"/>
    </source>
</evidence>
<feature type="transmembrane region" description="Helical" evidence="8">
    <location>
        <begin position="255"/>
        <end position="276"/>
    </location>
</feature>